<accession>A0A176K0U9</accession>
<evidence type="ECO:0000313" key="5">
    <source>
        <dbReference type="EMBL" id="OAA30635.1"/>
    </source>
</evidence>
<evidence type="ECO:0000259" key="4">
    <source>
        <dbReference type="PROSITE" id="PS51379"/>
    </source>
</evidence>
<keyword evidence="3" id="KW-0411">Iron-sulfur</keyword>
<dbReference type="STRING" id="1453497.AT15_10145"/>
<evidence type="ECO:0000256" key="2">
    <source>
        <dbReference type="ARBA" id="ARBA00023004"/>
    </source>
</evidence>
<dbReference type="RefSeq" id="WP_068347451.1">
    <property type="nucleotide sequence ID" value="NZ_JFHK01000008.1"/>
</dbReference>
<dbReference type="PROSITE" id="PS00198">
    <property type="entry name" value="4FE4S_FER_1"/>
    <property type="match status" value="1"/>
</dbReference>
<reference evidence="5 6" key="1">
    <citation type="submission" date="2014-02" db="EMBL/GenBank/DDBJ databases">
        <title>Kosmotoga genome sequencing.</title>
        <authorList>
            <person name="Pollo S.M."/>
            <person name="Charchuk R."/>
            <person name="Nesbo C.L."/>
        </authorList>
    </citation>
    <scope>NUCLEOTIDE SEQUENCE [LARGE SCALE GENOMIC DNA]</scope>
    <source>
        <strain evidence="5 6">S304</strain>
    </source>
</reference>
<dbReference type="PANTHER" id="PTHR42827:SF1">
    <property type="entry name" value="IRON-SULFUR CLUSTER-BINDING PROTEIN"/>
    <property type="match status" value="1"/>
</dbReference>
<dbReference type="GO" id="GO:0051536">
    <property type="term" value="F:iron-sulfur cluster binding"/>
    <property type="evidence" value="ECO:0007669"/>
    <property type="project" value="UniProtKB-KW"/>
</dbReference>
<evidence type="ECO:0000313" key="6">
    <source>
        <dbReference type="Proteomes" id="UP000077339"/>
    </source>
</evidence>
<dbReference type="InterPro" id="IPR017900">
    <property type="entry name" value="4Fe4S_Fe_S_CS"/>
</dbReference>
<dbReference type="PROSITE" id="PS51379">
    <property type="entry name" value="4FE4S_FER_2"/>
    <property type="match status" value="1"/>
</dbReference>
<proteinExistence type="predicted"/>
<dbReference type="AlphaFoldDB" id="A0A176K0U9"/>
<name>A0A176K0U9_9BACT</name>
<keyword evidence="1" id="KW-0479">Metal-binding</keyword>
<keyword evidence="2" id="KW-0408">Iron</keyword>
<organism evidence="5 6">
    <name type="scientific">Kosmotoga arenicorallina S304</name>
    <dbReference type="NCBI Taxonomy" id="1453497"/>
    <lineage>
        <taxon>Bacteria</taxon>
        <taxon>Thermotogati</taxon>
        <taxon>Thermotogota</taxon>
        <taxon>Thermotogae</taxon>
        <taxon>Kosmotogales</taxon>
        <taxon>Kosmotogaceae</taxon>
        <taxon>Kosmotoga</taxon>
    </lineage>
</organism>
<dbReference type="Gene3D" id="3.30.70.20">
    <property type="match status" value="1"/>
</dbReference>
<dbReference type="SUPFAM" id="SSF54862">
    <property type="entry name" value="4Fe-4S ferredoxins"/>
    <property type="match status" value="1"/>
</dbReference>
<evidence type="ECO:0000256" key="3">
    <source>
        <dbReference type="ARBA" id="ARBA00023014"/>
    </source>
</evidence>
<dbReference type="PANTHER" id="PTHR42827">
    <property type="entry name" value="IRON-SULFUR CLUSTER-BINDING PROTEIN-RELATED"/>
    <property type="match status" value="1"/>
</dbReference>
<keyword evidence="6" id="KW-1185">Reference proteome</keyword>
<dbReference type="Pfam" id="PF12838">
    <property type="entry name" value="Fer4_7"/>
    <property type="match status" value="1"/>
</dbReference>
<feature type="domain" description="4Fe-4S ferredoxin-type" evidence="4">
    <location>
        <begin position="243"/>
        <end position="273"/>
    </location>
</feature>
<dbReference type="Proteomes" id="UP000077339">
    <property type="component" value="Unassembled WGS sequence"/>
</dbReference>
<dbReference type="OrthoDB" id="41471at2"/>
<comment type="caution">
    <text evidence="5">The sequence shown here is derived from an EMBL/GenBank/DDBJ whole genome shotgun (WGS) entry which is preliminary data.</text>
</comment>
<dbReference type="GO" id="GO:0046872">
    <property type="term" value="F:metal ion binding"/>
    <property type="evidence" value="ECO:0007669"/>
    <property type="project" value="UniProtKB-KW"/>
</dbReference>
<protein>
    <recommendedName>
        <fullName evidence="4">4Fe-4S ferredoxin-type domain-containing protein</fullName>
    </recommendedName>
</protein>
<gene>
    <name evidence="5" type="ORF">AT15_10145</name>
</gene>
<evidence type="ECO:0000256" key="1">
    <source>
        <dbReference type="ARBA" id="ARBA00022723"/>
    </source>
</evidence>
<dbReference type="PATRIC" id="fig|1453497.3.peg.2010"/>
<dbReference type="InterPro" id="IPR017896">
    <property type="entry name" value="4Fe4S_Fe-S-bd"/>
</dbReference>
<dbReference type="EMBL" id="JFHK01000008">
    <property type="protein sequence ID" value="OAA30635.1"/>
    <property type="molecule type" value="Genomic_DNA"/>
</dbReference>
<sequence>MKRYDERDTMFARMVYKKGSKAYEDYYARNHEKKAIDDELRDMPELCSPETPTYDPVDAKIPDANFKFLADIRQLAEGEKNGNKTPIEAENISERLKKLALYYGAKHAGIAKMQEYHYYSHRGRLPEHYGEKVTDLLPYGIAFTVEMKREGVDKAPLLPEIIESSRAYVEAAVIGMQLAYFIRELGYGARVHMDGNYLIIAPLVARDAGIGVIGRHGLLITPKYGTSVRIGVVTTDMPLVPDQKLDIQIEKFCEICGLCASTCPGRAIPEGPRQEIDGILKWQVNQEKCYGFWRKVGTDCGICMKSCPFGKSIELLDLLKPKFIENPSKLFKEHLNRE</sequence>